<accession>A0A8J4QSW9</accession>
<keyword evidence="2" id="KW-1185">Reference proteome</keyword>
<name>A0A8J4QSW9_9ROSI</name>
<protein>
    <submittedName>
        <fullName evidence="1">Uncharacterized protein</fullName>
    </submittedName>
</protein>
<dbReference type="AlphaFoldDB" id="A0A8J4QSW9"/>
<dbReference type="Proteomes" id="UP000737018">
    <property type="component" value="Unassembled WGS sequence"/>
</dbReference>
<comment type="caution">
    <text evidence="1">The sequence shown here is derived from an EMBL/GenBank/DDBJ whole genome shotgun (WGS) entry which is preliminary data.</text>
</comment>
<reference evidence="1" key="1">
    <citation type="submission" date="2020-03" db="EMBL/GenBank/DDBJ databases">
        <title>Castanea mollissima Vanexum genome sequencing.</title>
        <authorList>
            <person name="Staton M."/>
        </authorList>
    </citation>
    <scope>NUCLEOTIDE SEQUENCE</scope>
    <source>
        <tissue evidence="1">Leaf</tissue>
    </source>
</reference>
<sequence length="73" mass="8348">MEDSSINACKWNALRVQFWKSHNQNGNYNCHLGMSFNGSCDQNLTCCLISYGKRSDHLVVCNWKLEKSSIYVG</sequence>
<organism evidence="1 2">
    <name type="scientific">Castanea mollissima</name>
    <name type="common">Chinese chestnut</name>
    <dbReference type="NCBI Taxonomy" id="60419"/>
    <lineage>
        <taxon>Eukaryota</taxon>
        <taxon>Viridiplantae</taxon>
        <taxon>Streptophyta</taxon>
        <taxon>Embryophyta</taxon>
        <taxon>Tracheophyta</taxon>
        <taxon>Spermatophyta</taxon>
        <taxon>Magnoliopsida</taxon>
        <taxon>eudicotyledons</taxon>
        <taxon>Gunneridae</taxon>
        <taxon>Pentapetalae</taxon>
        <taxon>rosids</taxon>
        <taxon>fabids</taxon>
        <taxon>Fagales</taxon>
        <taxon>Fagaceae</taxon>
        <taxon>Castanea</taxon>
    </lineage>
</organism>
<evidence type="ECO:0000313" key="2">
    <source>
        <dbReference type="Proteomes" id="UP000737018"/>
    </source>
</evidence>
<gene>
    <name evidence="1" type="ORF">CMV_017550</name>
</gene>
<proteinExistence type="predicted"/>
<evidence type="ECO:0000313" key="1">
    <source>
        <dbReference type="EMBL" id="KAF3957442.1"/>
    </source>
</evidence>
<dbReference type="EMBL" id="JRKL02002820">
    <property type="protein sequence ID" value="KAF3957442.1"/>
    <property type="molecule type" value="Genomic_DNA"/>
</dbReference>